<evidence type="ECO:0000313" key="9">
    <source>
        <dbReference type="EMBL" id="MDI1488021.1"/>
    </source>
</evidence>
<organism evidence="9 10">
    <name type="scientific">Ramalina farinacea</name>
    <dbReference type="NCBI Taxonomy" id="258253"/>
    <lineage>
        <taxon>Eukaryota</taxon>
        <taxon>Fungi</taxon>
        <taxon>Dikarya</taxon>
        <taxon>Ascomycota</taxon>
        <taxon>Pezizomycotina</taxon>
        <taxon>Lecanoromycetes</taxon>
        <taxon>OSLEUM clade</taxon>
        <taxon>Lecanoromycetidae</taxon>
        <taxon>Lecanorales</taxon>
        <taxon>Lecanorineae</taxon>
        <taxon>Ramalinaceae</taxon>
        <taxon>Ramalina</taxon>
    </lineage>
</organism>
<dbReference type="GO" id="GO:0005886">
    <property type="term" value="C:plasma membrane"/>
    <property type="evidence" value="ECO:0007669"/>
    <property type="project" value="TreeGrafter"/>
</dbReference>
<proteinExistence type="inferred from homology"/>
<comment type="subcellular location">
    <subcellularLocation>
        <location evidence="1">Membrane</location>
        <topology evidence="1">Multi-pass membrane protein</topology>
    </subcellularLocation>
</comment>
<evidence type="ECO:0000256" key="7">
    <source>
        <dbReference type="SAM" id="MobiDB-lite"/>
    </source>
</evidence>
<protein>
    <submittedName>
        <fullName evidence="9">Alkylphosphocholine resistance protein lem3</fullName>
    </submittedName>
</protein>
<evidence type="ECO:0000256" key="8">
    <source>
        <dbReference type="SAM" id="Phobius"/>
    </source>
</evidence>
<dbReference type="GO" id="GO:0005794">
    <property type="term" value="C:Golgi apparatus"/>
    <property type="evidence" value="ECO:0007669"/>
    <property type="project" value="TreeGrafter"/>
</dbReference>
<accession>A0AA43QN27</accession>
<dbReference type="GO" id="GO:0045332">
    <property type="term" value="P:phospholipid translocation"/>
    <property type="evidence" value="ECO:0007669"/>
    <property type="project" value="UniProtKB-UniRule"/>
</dbReference>
<keyword evidence="4 8" id="KW-1133">Transmembrane helix</keyword>
<evidence type="ECO:0000256" key="4">
    <source>
        <dbReference type="ARBA" id="ARBA00022989"/>
    </source>
</evidence>
<dbReference type="GO" id="GO:0005783">
    <property type="term" value="C:endoplasmic reticulum"/>
    <property type="evidence" value="ECO:0007669"/>
    <property type="project" value="TreeGrafter"/>
</dbReference>
<evidence type="ECO:0000256" key="1">
    <source>
        <dbReference type="ARBA" id="ARBA00004141"/>
    </source>
</evidence>
<evidence type="ECO:0000256" key="2">
    <source>
        <dbReference type="ARBA" id="ARBA00009457"/>
    </source>
</evidence>
<dbReference type="PIRSF" id="PIRSF015840">
    <property type="entry name" value="DUF284_TM_euk"/>
    <property type="match status" value="1"/>
</dbReference>
<evidence type="ECO:0000256" key="3">
    <source>
        <dbReference type="ARBA" id="ARBA00022692"/>
    </source>
</evidence>
<dbReference type="PANTHER" id="PTHR10926:SF0">
    <property type="entry name" value="CDC50, ISOFORM A"/>
    <property type="match status" value="1"/>
</dbReference>
<keyword evidence="3 8" id="KW-0812">Transmembrane</keyword>
<evidence type="ECO:0000256" key="5">
    <source>
        <dbReference type="ARBA" id="ARBA00023136"/>
    </source>
</evidence>
<dbReference type="InterPro" id="IPR005045">
    <property type="entry name" value="CDC50/LEM3_fam"/>
</dbReference>
<reference evidence="9" key="1">
    <citation type="journal article" date="2023" name="Genome Biol. Evol.">
        <title>First Whole Genome Sequence and Flow Cytometry Genome Size Data for the Lichen-Forming Fungus Ramalina farinacea (Ascomycota).</title>
        <authorList>
            <person name="Llewellyn T."/>
            <person name="Mian S."/>
            <person name="Hill R."/>
            <person name="Leitch I.J."/>
            <person name="Gaya E."/>
        </authorList>
    </citation>
    <scope>NUCLEOTIDE SEQUENCE</scope>
    <source>
        <strain evidence="9">LIQ254RAFAR</strain>
    </source>
</reference>
<feature type="transmembrane region" description="Helical" evidence="8">
    <location>
        <begin position="329"/>
        <end position="354"/>
    </location>
</feature>
<sequence length="377" mass="41783">MSQTQTHTESVDGDEHDPDVQKKTKSRRPASTLQISSAQKWNTVQEIIIDYSDCRSQAPNSSTFVPIPGGAVTSTFKGTGSAPCVNNVAPQWKQTTTQKQYWPNTDPVDTQVCSVTFNIPEDLHPPVYMYYRLTNFYQNHRRYVKSLDTNQLKGDAVPASTVKGGSCDPLRLSPDGKPYYPCGLIANSQFNDTFTSPLQLNVHQSTQQNRTYNMTEKGIAWSTDKELYKKTKYNLADIAVPPNWHLRWQNGYTADNPPPALHDDEAFQVWMRTAGLPAFSKLAKKNENETMQCSSYQVDIEDNFPVTLYGGTKSIVISTATVMGGKNPFLGIAYVAVGGICIVLGALFTVTHLIRPSPALQLQAVSNDRAMTTLDAN</sequence>
<dbReference type="Proteomes" id="UP001161017">
    <property type="component" value="Unassembled WGS sequence"/>
</dbReference>
<comment type="similarity">
    <text evidence="2 6">Belongs to the CDC50/LEM3 family.</text>
</comment>
<dbReference type="PANTHER" id="PTHR10926">
    <property type="entry name" value="CELL CYCLE CONTROL PROTEIN 50"/>
    <property type="match status" value="1"/>
</dbReference>
<keyword evidence="5 6" id="KW-0472">Membrane</keyword>
<dbReference type="EMBL" id="JAPUFD010000006">
    <property type="protein sequence ID" value="MDI1488021.1"/>
    <property type="molecule type" value="Genomic_DNA"/>
</dbReference>
<dbReference type="Pfam" id="PF03381">
    <property type="entry name" value="CDC50"/>
    <property type="match status" value="1"/>
</dbReference>
<evidence type="ECO:0000256" key="6">
    <source>
        <dbReference type="PIRNR" id="PIRNR015840"/>
    </source>
</evidence>
<dbReference type="AlphaFoldDB" id="A0AA43QN27"/>
<evidence type="ECO:0000313" key="10">
    <source>
        <dbReference type="Proteomes" id="UP001161017"/>
    </source>
</evidence>
<comment type="caution">
    <text evidence="9">The sequence shown here is derived from an EMBL/GenBank/DDBJ whole genome shotgun (WGS) entry which is preliminary data.</text>
</comment>
<feature type="region of interest" description="Disordered" evidence="7">
    <location>
        <begin position="1"/>
        <end position="36"/>
    </location>
</feature>
<name>A0AA43QN27_9LECA</name>
<gene>
    <name evidence="9" type="primary">LEM3</name>
    <name evidence="9" type="ORF">OHK93_007295</name>
</gene>
<keyword evidence="10" id="KW-1185">Reference proteome</keyword>